<organism evidence="1 2">
    <name type="scientific">[Candida] jaroonii</name>
    <dbReference type="NCBI Taxonomy" id="467808"/>
    <lineage>
        <taxon>Eukaryota</taxon>
        <taxon>Fungi</taxon>
        <taxon>Dikarya</taxon>
        <taxon>Ascomycota</taxon>
        <taxon>Saccharomycotina</taxon>
        <taxon>Pichiomycetes</taxon>
        <taxon>Debaryomycetaceae</taxon>
        <taxon>Yamadazyma</taxon>
    </lineage>
</organism>
<protein>
    <submittedName>
        <fullName evidence="1">Zinc finger protein Rts2p</fullName>
    </submittedName>
</protein>
<sequence length="229" mass="26759">MGKSEIGTAKYYSKQLKSSGLKKTKFYCQICEKQCNDLNGFRNHQSSPSHTKRVAKIVENNENNSIINEFSEEMEKNFLSLLKMNHGTKWIEANKFYQEYILIKDHIHLNSTRWLSLTGFVKYLSKSGKIKVEILEDENFKMMIKYNDGKTQVEKKEQVDDGMDKFIQRQVQLGKQEEKLKELEPETQELSREEDPQPPKSGTNDKPTMKPIRLTIKKKVIKPVVYDSD</sequence>
<keyword evidence="2" id="KW-1185">Reference proteome</keyword>
<comment type="caution">
    <text evidence="1">The sequence shown here is derived from an EMBL/GenBank/DDBJ whole genome shotgun (WGS) entry which is preliminary data.</text>
</comment>
<evidence type="ECO:0000313" key="1">
    <source>
        <dbReference type="EMBL" id="CAH6721595.1"/>
    </source>
</evidence>
<reference evidence="1" key="1">
    <citation type="submission" date="2022-06" db="EMBL/GenBank/DDBJ databases">
        <authorList>
            <person name="Legras J.-L."/>
            <person name="Devillers H."/>
            <person name="Grondin C."/>
        </authorList>
    </citation>
    <scope>NUCLEOTIDE SEQUENCE</scope>
    <source>
        <strain evidence="1">CLIB 1444</strain>
    </source>
</reference>
<dbReference type="Proteomes" id="UP001152531">
    <property type="component" value="Unassembled WGS sequence"/>
</dbReference>
<gene>
    <name evidence="1" type="ORF">CLIB1444_06S05776</name>
</gene>
<name>A0ACA9YA74_9ASCO</name>
<proteinExistence type="predicted"/>
<evidence type="ECO:0000313" key="2">
    <source>
        <dbReference type="Proteomes" id="UP001152531"/>
    </source>
</evidence>
<accession>A0ACA9YA74</accession>
<dbReference type="EMBL" id="CALSDN010000006">
    <property type="protein sequence ID" value="CAH6721595.1"/>
    <property type="molecule type" value="Genomic_DNA"/>
</dbReference>